<keyword evidence="2" id="KW-0808">Transferase</keyword>
<protein>
    <submittedName>
        <fullName evidence="2">GNAT family N-acetyltransferase</fullName>
        <ecNumber evidence="2">2.3.-.-</ecNumber>
    </submittedName>
</protein>
<evidence type="ECO:0000259" key="1">
    <source>
        <dbReference type="PROSITE" id="PS51186"/>
    </source>
</evidence>
<keyword evidence="2" id="KW-0012">Acyltransferase</keyword>
<dbReference type="EC" id="2.3.-.-" evidence="2"/>
<dbReference type="PANTHER" id="PTHR43441:SF2">
    <property type="entry name" value="FAMILY ACETYLTRANSFERASE, PUTATIVE (AFU_ORTHOLOGUE AFUA_7G00850)-RELATED"/>
    <property type="match status" value="1"/>
</dbReference>
<name>A0ABW7CK82_9GAMM</name>
<sequence length="237" mass="27506">MSVRLNEFQQPVGEPLPEWTPRPLPERMALAGRFCVLEPLESARHYEDLLAAWRSAEDDRDWTYLPAGPFNAEELRDYLARAEASRDPLHFAVIDRQSGRAVGTLALMRIEPAHGVMEVGYVTFSPALKRTPLSTESHFLLMRYAFDRLGYRRYEWKCDSLNAPSRRAAERLGFRYEGLFRQAIVYKGRSRDTAWFSIIDKEWPALREAFERWLDVSNFDAAGVQRHSLADLRQQRA</sequence>
<dbReference type="RefSeq" id="WP_301729575.1">
    <property type="nucleotide sequence ID" value="NZ_JBGCUC010000004.1"/>
</dbReference>
<proteinExistence type="predicted"/>
<dbReference type="PROSITE" id="PS51186">
    <property type="entry name" value="GNAT"/>
    <property type="match status" value="1"/>
</dbReference>
<dbReference type="PANTHER" id="PTHR43441">
    <property type="entry name" value="RIBOSOMAL-PROTEIN-SERINE ACETYLTRANSFERASE"/>
    <property type="match status" value="1"/>
</dbReference>
<keyword evidence="3" id="KW-1185">Reference proteome</keyword>
<dbReference type="InterPro" id="IPR000182">
    <property type="entry name" value="GNAT_dom"/>
</dbReference>
<evidence type="ECO:0000313" key="2">
    <source>
        <dbReference type="EMBL" id="MFG6075781.1"/>
    </source>
</evidence>
<evidence type="ECO:0000313" key="3">
    <source>
        <dbReference type="Proteomes" id="UP001605250"/>
    </source>
</evidence>
<reference evidence="2 3" key="1">
    <citation type="submission" date="2024-07" db="EMBL/GenBank/DDBJ databases">
        <title>Novel bacterial strain Erwinia sp. OPT-41 promoting growth of various crops.</title>
        <authorList>
            <person name="Egorshina A."/>
            <person name="Lukyantsev M.A."/>
            <person name="Golubev S.N."/>
            <person name="Muratova A.Y."/>
            <person name="Bulygina E.A."/>
        </authorList>
    </citation>
    <scope>NUCLEOTIDE SEQUENCE [LARGE SCALE GENOMIC DNA]</scope>
    <source>
        <strain evidence="2 3">OPT-41</strain>
    </source>
</reference>
<dbReference type="InterPro" id="IPR051908">
    <property type="entry name" value="Ribosomal_N-acetyltransferase"/>
</dbReference>
<feature type="domain" description="N-acetyltransferase" evidence="1">
    <location>
        <begin position="38"/>
        <end position="192"/>
    </location>
</feature>
<comment type="caution">
    <text evidence="2">The sequence shown here is derived from an EMBL/GenBank/DDBJ whole genome shotgun (WGS) entry which is preliminary data.</text>
</comment>
<dbReference type="EMBL" id="JBGCUC010000004">
    <property type="protein sequence ID" value="MFG6075781.1"/>
    <property type="molecule type" value="Genomic_DNA"/>
</dbReference>
<dbReference type="SUPFAM" id="SSF55729">
    <property type="entry name" value="Acyl-CoA N-acyltransferases (Nat)"/>
    <property type="match status" value="1"/>
</dbReference>
<dbReference type="InterPro" id="IPR016181">
    <property type="entry name" value="Acyl_CoA_acyltransferase"/>
</dbReference>
<accession>A0ABW7CK82</accession>
<dbReference type="Pfam" id="PF13302">
    <property type="entry name" value="Acetyltransf_3"/>
    <property type="match status" value="1"/>
</dbReference>
<dbReference type="GO" id="GO:0016746">
    <property type="term" value="F:acyltransferase activity"/>
    <property type="evidence" value="ECO:0007669"/>
    <property type="project" value="UniProtKB-KW"/>
</dbReference>
<gene>
    <name evidence="2" type="ORF">AB3U87_05305</name>
</gene>
<dbReference type="Proteomes" id="UP001605250">
    <property type="component" value="Unassembled WGS sequence"/>
</dbReference>
<dbReference type="Gene3D" id="3.40.630.30">
    <property type="match status" value="1"/>
</dbReference>
<organism evidence="2 3">
    <name type="scientific">Erwinia plantamica</name>
    <dbReference type="NCBI Taxonomy" id="3237104"/>
    <lineage>
        <taxon>Bacteria</taxon>
        <taxon>Pseudomonadati</taxon>
        <taxon>Pseudomonadota</taxon>
        <taxon>Gammaproteobacteria</taxon>
        <taxon>Enterobacterales</taxon>
        <taxon>Erwiniaceae</taxon>
        <taxon>Erwinia</taxon>
    </lineage>
</organism>